<dbReference type="InterPro" id="IPR011650">
    <property type="entry name" value="Peptidase_M20_dimer"/>
</dbReference>
<dbReference type="InterPro" id="IPR017439">
    <property type="entry name" value="Amidohydrolase"/>
</dbReference>
<dbReference type="InterPro" id="IPR036264">
    <property type="entry name" value="Bact_exopeptidase_dim_dom"/>
</dbReference>
<dbReference type="Gene3D" id="3.30.70.360">
    <property type="match status" value="1"/>
</dbReference>
<feature type="binding site" evidence="3">
    <location>
        <position position="101"/>
    </location>
    <ligand>
        <name>Mn(2+)</name>
        <dbReference type="ChEBI" id="CHEBI:29035"/>
        <label>2</label>
    </ligand>
</feature>
<dbReference type="AlphaFoldDB" id="A0A6F8VGK4"/>
<feature type="domain" description="Peptidase M20 dimerisation" evidence="4">
    <location>
        <begin position="183"/>
        <end position="275"/>
    </location>
</feature>
<evidence type="ECO:0000313" key="5">
    <source>
        <dbReference type="EMBL" id="BCB27895.1"/>
    </source>
</evidence>
<feature type="binding site" evidence="3">
    <location>
        <position position="358"/>
    </location>
    <ligand>
        <name>Mn(2+)</name>
        <dbReference type="ChEBI" id="CHEBI:29035"/>
        <label>2</label>
    </ligand>
</feature>
<keyword evidence="2 5" id="KW-0378">Hydrolase</keyword>
<dbReference type="SUPFAM" id="SSF55031">
    <property type="entry name" value="Bacterial exopeptidase dimerisation domain"/>
    <property type="match status" value="1"/>
</dbReference>
<dbReference type="NCBIfam" id="TIGR01891">
    <property type="entry name" value="amidohydrolases"/>
    <property type="match status" value="1"/>
</dbReference>
<keyword evidence="3" id="KW-0479">Metal-binding</keyword>
<evidence type="ECO:0000259" key="4">
    <source>
        <dbReference type="Pfam" id="PF07687"/>
    </source>
</evidence>
<dbReference type="GO" id="GO:0046872">
    <property type="term" value="F:metal ion binding"/>
    <property type="evidence" value="ECO:0007669"/>
    <property type="project" value="UniProtKB-KW"/>
</dbReference>
<dbReference type="PANTHER" id="PTHR11014:SF63">
    <property type="entry name" value="METALLOPEPTIDASE, PUTATIVE (AFU_ORTHOLOGUE AFUA_6G09600)-RELATED"/>
    <property type="match status" value="1"/>
</dbReference>
<dbReference type="Proteomes" id="UP000502260">
    <property type="component" value="Chromosome"/>
</dbReference>
<feature type="binding site" evidence="3">
    <location>
        <position position="160"/>
    </location>
    <ligand>
        <name>Mn(2+)</name>
        <dbReference type="ChEBI" id="CHEBI:29035"/>
        <label>2</label>
    </ligand>
</feature>
<name>A0A6F8VGK4_9PROT</name>
<dbReference type="PANTHER" id="PTHR11014">
    <property type="entry name" value="PEPTIDASE M20 FAMILY MEMBER"/>
    <property type="match status" value="1"/>
</dbReference>
<dbReference type="GO" id="GO:0016787">
    <property type="term" value="F:hydrolase activity"/>
    <property type="evidence" value="ECO:0007669"/>
    <property type="project" value="UniProtKB-KW"/>
</dbReference>
<evidence type="ECO:0000256" key="2">
    <source>
        <dbReference type="ARBA" id="ARBA00022801"/>
    </source>
</evidence>
<feature type="binding site" evidence="3">
    <location>
        <position position="134"/>
    </location>
    <ligand>
        <name>Mn(2+)</name>
        <dbReference type="ChEBI" id="CHEBI:29035"/>
        <label>2</label>
    </ligand>
</feature>
<reference evidence="6" key="1">
    <citation type="submission" date="2020-03" db="EMBL/GenBank/DDBJ databases">
        <title>Complete genome sequence of sulfur-oxidizing bacterium skT11.</title>
        <authorList>
            <person name="Kanda M."/>
            <person name="Kojima H."/>
            <person name="Fukui M."/>
        </authorList>
    </citation>
    <scope>NUCLEOTIDE SEQUENCE [LARGE SCALE GENOMIC DNA]</scope>
    <source>
        <strain evidence="6">skT11</strain>
    </source>
</reference>
<keyword evidence="6" id="KW-1185">Reference proteome</keyword>
<comment type="similarity">
    <text evidence="1">Belongs to the peptidase M20 family.</text>
</comment>
<dbReference type="KEGG" id="slac:SKTS_27810"/>
<dbReference type="SUPFAM" id="SSF53187">
    <property type="entry name" value="Zn-dependent exopeptidases"/>
    <property type="match status" value="1"/>
</dbReference>
<dbReference type="PIRSF" id="PIRSF005962">
    <property type="entry name" value="Pept_M20D_amidohydro"/>
    <property type="match status" value="1"/>
</dbReference>
<feature type="binding site" evidence="3">
    <location>
        <position position="99"/>
    </location>
    <ligand>
        <name>Mn(2+)</name>
        <dbReference type="ChEBI" id="CHEBI:29035"/>
        <label>2</label>
    </ligand>
</feature>
<keyword evidence="3" id="KW-0464">Manganese</keyword>
<comment type="cofactor">
    <cofactor evidence="3">
        <name>Mn(2+)</name>
        <dbReference type="ChEBI" id="CHEBI:29035"/>
    </cofactor>
    <text evidence="3">The Mn(2+) ion enhances activity.</text>
</comment>
<dbReference type="FunFam" id="3.30.70.360:FF:000014">
    <property type="entry name" value="N-acyl-L-amino acid amidohydrolase"/>
    <property type="match status" value="1"/>
</dbReference>
<dbReference type="Gene3D" id="3.40.630.10">
    <property type="entry name" value="Zn peptidases"/>
    <property type="match status" value="1"/>
</dbReference>
<proteinExistence type="inferred from homology"/>
<organism evidence="5 6">
    <name type="scientific">Sulfurimicrobium lacus</name>
    <dbReference type="NCBI Taxonomy" id="2715678"/>
    <lineage>
        <taxon>Bacteria</taxon>
        <taxon>Pseudomonadati</taxon>
        <taxon>Pseudomonadota</taxon>
        <taxon>Betaproteobacteria</taxon>
        <taxon>Nitrosomonadales</taxon>
        <taxon>Sulfuricellaceae</taxon>
        <taxon>Sulfurimicrobium</taxon>
    </lineage>
</organism>
<gene>
    <name evidence="5" type="ORF">SKTS_27810</name>
</gene>
<evidence type="ECO:0000313" key="6">
    <source>
        <dbReference type="Proteomes" id="UP000502260"/>
    </source>
</evidence>
<dbReference type="RefSeq" id="WP_173069291.1">
    <property type="nucleotide sequence ID" value="NZ_AP022853.1"/>
</dbReference>
<evidence type="ECO:0000256" key="1">
    <source>
        <dbReference type="ARBA" id="ARBA00006153"/>
    </source>
</evidence>
<dbReference type="EMBL" id="AP022853">
    <property type="protein sequence ID" value="BCB27895.1"/>
    <property type="molecule type" value="Genomic_DNA"/>
</dbReference>
<dbReference type="InterPro" id="IPR002933">
    <property type="entry name" value="Peptidase_M20"/>
</dbReference>
<protein>
    <submittedName>
        <fullName evidence="5">Hydrolase</fullName>
    </submittedName>
</protein>
<sequence length="387" mass="41400">MIPAILSSQPRLAALRRDIHAHPETAFEEQRTSDIVADFLAAAGIEVHRGLAGTGVVGVLRAGSSDKAIGLRADMDALPIMEQNIFPHRSRFDGRMHACGHDGHTAMLLGAAEYLAATRNFDGTVAFIFQPAEEGEGGARVMIEQGLFDLCPVQAVFGMHNWPGLPAGQFAIMPGPMMASADQFDITVRGHGAHAAMPHQGADPLVAGSALLQALQTIPSRTLDPLDAAVLSVTRFHAGDAYNVIPDHAVLGGTVRAFRPEVQDQVEAAMERICNGIATGYGVQVNLEYRRGYPATINTAAEAEACRSVAAALVGDEMVRGDLRPSMGAEDFSYMLQLKPGCYVWLGNGLGEGGCMLHNPHYDFNDEVLPIGASYWARLAEHLLARQ</sequence>
<accession>A0A6F8VGK4</accession>
<dbReference type="CDD" id="cd05666">
    <property type="entry name" value="M20_Acy1-like"/>
    <property type="match status" value="1"/>
</dbReference>
<evidence type="ECO:0000256" key="3">
    <source>
        <dbReference type="PIRSR" id="PIRSR005962-1"/>
    </source>
</evidence>
<dbReference type="Pfam" id="PF01546">
    <property type="entry name" value="Peptidase_M20"/>
    <property type="match status" value="1"/>
</dbReference>
<dbReference type="Pfam" id="PF07687">
    <property type="entry name" value="M20_dimer"/>
    <property type="match status" value="1"/>
</dbReference>